<name>A0A1S8B1K3_9EURY</name>
<dbReference type="AlphaFoldDB" id="A0A1S8B1K3"/>
<dbReference type="Proteomes" id="UP000189370">
    <property type="component" value="Unassembled WGS sequence"/>
</dbReference>
<dbReference type="STRING" id="301967.A6E15_14440"/>
<dbReference type="GO" id="GO:0016740">
    <property type="term" value="F:transferase activity"/>
    <property type="evidence" value="ECO:0007669"/>
    <property type="project" value="UniProtKB-KW"/>
</dbReference>
<gene>
    <name evidence="1" type="ORF">A6E15_14440</name>
</gene>
<evidence type="ECO:0000313" key="2">
    <source>
        <dbReference type="Proteomes" id="UP000189370"/>
    </source>
</evidence>
<accession>A0A1S8B1K3</accession>
<keyword evidence="2" id="KW-1185">Reference proteome</keyword>
<dbReference type="PANTHER" id="PTHR34817">
    <property type="entry name" value="NUCLEOTIDYLTRANSFERASE"/>
    <property type="match status" value="1"/>
</dbReference>
<proteinExistence type="predicted"/>
<dbReference type="RefSeq" id="WP_076148380.1">
    <property type="nucleotide sequence ID" value="NZ_LWLN01000001.1"/>
</dbReference>
<comment type="caution">
    <text evidence="1">The sequence shown here is derived from an EMBL/GenBank/DDBJ whole genome shotgun (WGS) entry which is preliminary data.</text>
</comment>
<dbReference type="OrthoDB" id="156395at2157"/>
<dbReference type="PANTHER" id="PTHR34817:SF2">
    <property type="entry name" value="NUCLEOTIDYLTRANSFERASE"/>
    <property type="match status" value="1"/>
</dbReference>
<evidence type="ECO:0000313" key="1">
    <source>
        <dbReference type="EMBL" id="OLZ42737.1"/>
    </source>
</evidence>
<keyword evidence="1" id="KW-0808">Transferase</keyword>
<dbReference type="Pfam" id="PF10127">
    <property type="entry name" value="RlaP"/>
    <property type="match status" value="1"/>
</dbReference>
<dbReference type="EMBL" id="LWLN01000001">
    <property type="protein sequence ID" value="OLZ42737.1"/>
    <property type="molecule type" value="Genomic_DNA"/>
</dbReference>
<dbReference type="InterPro" id="IPR018775">
    <property type="entry name" value="RlaP"/>
</dbReference>
<protein>
    <submittedName>
        <fullName evidence="1">Nucleotidyltransferase</fullName>
    </submittedName>
</protein>
<sequence length="306" mass="34500">MTSVSAAIRATVDDHLTAIERDRDVWVALAVAHGSHAWGAAGPDSDYDVRFVYVPTDLRRYAHLEGPPETIVETDGEFEYQGWDVRTFARLLADSNDGAIDLLRSPIRYRTAFDPTDLGAYVERAYNPMDLYHTWRGIATNNYRKYLSHHLVRSDDELFPILEVCDDEYVVETDDGTTTVAADDDRFRETRTRPTVKRNLVIARAAMAARYLKATGDRGDHDLPALEFESFLTEQAPAVFNADRIERARDLLERKRTGEGDERIGDAIGRAFAHPPREIDPDVHARAGPDPDRLDGFVDELIAAVR</sequence>
<dbReference type="InterPro" id="IPR043519">
    <property type="entry name" value="NT_sf"/>
</dbReference>
<dbReference type="SUPFAM" id="SSF81301">
    <property type="entry name" value="Nucleotidyltransferase"/>
    <property type="match status" value="1"/>
</dbReference>
<reference evidence="2" key="1">
    <citation type="submission" date="2016-04" db="EMBL/GenBank/DDBJ databases">
        <authorList>
            <person name="Chen S.-C."/>
            <person name="Lai M.-C."/>
        </authorList>
    </citation>
    <scope>NUCLEOTIDE SEQUENCE [LARGE SCALE GENOMIC DNA]</scope>
    <source>
        <strain evidence="2">AB14</strain>
    </source>
</reference>
<organism evidence="1 2">
    <name type="scientific">Natrinema saccharevitans</name>
    <dbReference type="NCBI Taxonomy" id="301967"/>
    <lineage>
        <taxon>Archaea</taxon>
        <taxon>Methanobacteriati</taxon>
        <taxon>Methanobacteriota</taxon>
        <taxon>Stenosarchaea group</taxon>
        <taxon>Halobacteria</taxon>
        <taxon>Halobacteriales</taxon>
        <taxon>Natrialbaceae</taxon>
        <taxon>Natrinema</taxon>
    </lineage>
</organism>